<dbReference type="RefSeq" id="WP_306410298.1">
    <property type="nucleotide sequence ID" value="NZ_JANFPI010000002.1"/>
</dbReference>
<evidence type="ECO:0000313" key="2">
    <source>
        <dbReference type="Proteomes" id="UP001208771"/>
    </source>
</evidence>
<proteinExistence type="predicted"/>
<dbReference type="InterPro" id="IPR050678">
    <property type="entry name" value="DNA_Partitioning_ATPase"/>
</dbReference>
<evidence type="ECO:0000313" key="1">
    <source>
        <dbReference type="EMBL" id="MCX8996511.1"/>
    </source>
</evidence>
<sequence length="239" mass="25613">MPVISFANAKGGAGKTTAALILACELARMGRRVTLIDADPQRWITQWHEASGGMNGLTVISEVTVAALHCHIREAVERTDYFIIDLAGARDALTTAAISLSDHVFIPIQGSAMDARGGAQILDLIAFLKEKAGLEIAHSVVLTRVASMLTTRAMLTIKGMLATRGVNVLNTAIAERAAYKEIFAAGATLATLDPARVSNIDKAEDNAHAFALEVERMVPVRSTDAPPRRKNVFRLVWAA</sequence>
<dbReference type="InterPro" id="IPR027417">
    <property type="entry name" value="P-loop_NTPase"/>
</dbReference>
<gene>
    <name evidence="1" type="ORF">NOF55_05275</name>
</gene>
<protein>
    <submittedName>
        <fullName evidence="1">ParA family protein</fullName>
    </submittedName>
</protein>
<name>A0AAE3MYA4_9HYPH</name>
<dbReference type="CDD" id="cd02042">
    <property type="entry name" value="ParAB_family"/>
    <property type="match status" value="1"/>
</dbReference>
<dbReference type="PANTHER" id="PTHR13696:SF96">
    <property type="entry name" value="COBQ_COBB_MIND_PARA NUCLEOTIDE BINDING DOMAIN-CONTAINING PROTEIN"/>
    <property type="match status" value="1"/>
</dbReference>
<dbReference type="EMBL" id="JANFPI010000002">
    <property type="protein sequence ID" value="MCX8996511.1"/>
    <property type="molecule type" value="Genomic_DNA"/>
</dbReference>
<dbReference type="PANTHER" id="PTHR13696">
    <property type="entry name" value="P-LOOP CONTAINING NUCLEOSIDE TRIPHOSPHATE HYDROLASE"/>
    <property type="match status" value="1"/>
</dbReference>
<dbReference type="Pfam" id="PF07015">
    <property type="entry name" value="VirC1"/>
    <property type="match status" value="1"/>
</dbReference>
<keyword evidence="2" id="KW-1185">Reference proteome</keyword>
<dbReference type="Gene3D" id="3.40.50.300">
    <property type="entry name" value="P-loop containing nucleotide triphosphate hydrolases"/>
    <property type="match status" value="1"/>
</dbReference>
<dbReference type="PIRSF" id="PIRSF009320">
    <property type="entry name" value="Nuc_binding_HP_1000"/>
    <property type="match status" value="1"/>
</dbReference>
<dbReference type="SUPFAM" id="SSF52540">
    <property type="entry name" value="P-loop containing nucleoside triphosphate hydrolases"/>
    <property type="match status" value="1"/>
</dbReference>
<comment type="caution">
    <text evidence="1">The sequence shown here is derived from an EMBL/GenBank/DDBJ whole genome shotgun (WGS) entry which is preliminary data.</text>
</comment>
<organism evidence="1 2">
    <name type="scientific">Ectorhizobium quercum</name>
    <dbReference type="NCBI Taxonomy" id="2965071"/>
    <lineage>
        <taxon>Bacteria</taxon>
        <taxon>Pseudomonadati</taxon>
        <taxon>Pseudomonadota</taxon>
        <taxon>Alphaproteobacteria</taxon>
        <taxon>Hyphomicrobiales</taxon>
        <taxon>Rhizobiaceae</taxon>
        <taxon>Ectorhizobium</taxon>
    </lineage>
</organism>
<dbReference type="AlphaFoldDB" id="A0AAE3MYA4"/>
<reference evidence="1" key="1">
    <citation type="submission" date="2022-07" db="EMBL/GenBank/DDBJ databases">
        <title>Ectorhizobium quercum gen.nov., sp. nov.</title>
        <authorList>
            <person name="Ma T."/>
            <person name="Li Y."/>
        </authorList>
    </citation>
    <scope>NUCLEOTIDE SEQUENCE</scope>
    <source>
        <strain evidence="1">BDR2-2</strain>
    </source>
</reference>
<accession>A0AAE3MYA4</accession>
<dbReference type="Proteomes" id="UP001208771">
    <property type="component" value="Unassembled WGS sequence"/>
</dbReference>
<dbReference type="InterPro" id="IPR009744">
    <property type="entry name" value="VirC1"/>
</dbReference>